<dbReference type="InterPro" id="IPR043906">
    <property type="entry name" value="Gfo/Idh/MocA_OxRdtase_bact_C"/>
</dbReference>
<proteinExistence type="predicted"/>
<comment type="caution">
    <text evidence="3">The sequence shown here is derived from an EMBL/GenBank/DDBJ whole genome shotgun (WGS) entry which is preliminary data.</text>
</comment>
<organism evidence="3 4">
    <name type="scientific">Chitinophaga agrisoli</name>
    <dbReference type="NCBI Taxonomy" id="2607653"/>
    <lineage>
        <taxon>Bacteria</taxon>
        <taxon>Pseudomonadati</taxon>
        <taxon>Bacteroidota</taxon>
        <taxon>Chitinophagia</taxon>
        <taxon>Chitinophagales</taxon>
        <taxon>Chitinophagaceae</taxon>
        <taxon>Chitinophaga</taxon>
    </lineage>
</organism>
<dbReference type="GO" id="GO:0000166">
    <property type="term" value="F:nucleotide binding"/>
    <property type="evidence" value="ECO:0007669"/>
    <property type="project" value="InterPro"/>
</dbReference>
<reference evidence="3 4" key="2">
    <citation type="submission" date="2019-09" db="EMBL/GenBank/DDBJ databases">
        <authorList>
            <person name="Jin C."/>
        </authorList>
    </citation>
    <scope>NUCLEOTIDE SEQUENCE [LARGE SCALE GENOMIC DNA]</scope>
    <source>
        <strain evidence="3 4">BN140078</strain>
    </source>
</reference>
<evidence type="ECO:0000313" key="4">
    <source>
        <dbReference type="Proteomes" id="UP000324611"/>
    </source>
</evidence>
<feature type="domain" description="Gfo/Idh/MocA-like oxidoreductase bacterial type C-terminal" evidence="2">
    <location>
        <begin position="217"/>
        <end position="435"/>
    </location>
</feature>
<evidence type="ECO:0000313" key="3">
    <source>
        <dbReference type="EMBL" id="KAA2239000.1"/>
    </source>
</evidence>
<dbReference type="SUPFAM" id="SSF55347">
    <property type="entry name" value="Glyceraldehyde-3-phosphate dehydrogenase-like, C-terminal domain"/>
    <property type="match status" value="1"/>
</dbReference>
<dbReference type="PANTHER" id="PTHR43818">
    <property type="entry name" value="BCDNA.GH03377"/>
    <property type="match status" value="1"/>
</dbReference>
<name>A0A5B2VK82_9BACT</name>
<dbReference type="Pfam" id="PF01408">
    <property type="entry name" value="GFO_IDH_MocA"/>
    <property type="match status" value="1"/>
</dbReference>
<dbReference type="AlphaFoldDB" id="A0A5B2VK82"/>
<dbReference type="Pfam" id="PF19051">
    <property type="entry name" value="GFO_IDH_MocA_C2"/>
    <property type="match status" value="1"/>
</dbReference>
<accession>A0A5B2VK82</accession>
<dbReference type="SUPFAM" id="SSF51735">
    <property type="entry name" value="NAD(P)-binding Rossmann-fold domains"/>
    <property type="match status" value="1"/>
</dbReference>
<feature type="domain" description="Gfo/Idh/MocA-like oxidoreductase N-terminal" evidence="1">
    <location>
        <begin position="48"/>
        <end position="178"/>
    </location>
</feature>
<gene>
    <name evidence="3" type="ORF">F0L74_22565</name>
</gene>
<evidence type="ECO:0000259" key="1">
    <source>
        <dbReference type="Pfam" id="PF01408"/>
    </source>
</evidence>
<dbReference type="InterPro" id="IPR050463">
    <property type="entry name" value="Gfo/Idh/MocA_oxidrdct_glycsds"/>
</dbReference>
<keyword evidence="4" id="KW-1185">Reference proteome</keyword>
<sequence>MEKEIKQQGQGMSRRKFLGNAAALSAFMIVPRHVLGGKGFIAPSDRINLGFIGSGRQSLTLQKAFLPLAEGRIIAACDVYQSKVDNFSHLVNDYYAAQNDQSGYKGCTTYQRFTDLLENKDIDAVVIATPDHWHAAMTDRAAAAGKDIYSEKPLSLTVAEGRAMVNAVRKHKRVFQTGSMQRSRPEFRQAAELIRNGYIGDIKNVKVSIGGPPVPYDLPEETLPNDLDWQLWLGPNEYVHYNHQLNPVIGDATWGRWRDFKGLGGGDITDWGAHMFDIVQWALDMDNTGPVSITPPDGRDLQHLTMVYSNGITVTHENWGRPHGIQFNGTQGVIEIQRNKLVTTPETLKEKVIGSNEKQVYHSSNHYLDFLQAIKGRTKPIADVETGHRSATVCNLANIAYELNAPLQWNPEKEQITNNAAANNLLSRKMKKEWAV</sequence>
<reference evidence="3 4" key="1">
    <citation type="submission" date="2019-09" db="EMBL/GenBank/DDBJ databases">
        <title>Chitinophaga ginsengihumi sp. nov., isolated from soil of ginseng rhizosphere.</title>
        <authorList>
            <person name="Lee J."/>
        </authorList>
    </citation>
    <scope>NUCLEOTIDE SEQUENCE [LARGE SCALE GENOMIC DNA]</scope>
    <source>
        <strain evidence="3 4">BN140078</strain>
    </source>
</reference>
<protein>
    <submittedName>
        <fullName evidence="3">Gfo/Idh/MocA family oxidoreductase</fullName>
    </submittedName>
</protein>
<dbReference type="Gene3D" id="3.40.50.720">
    <property type="entry name" value="NAD(P)-binding Rossmann-like Domain"/>
    <property type="match status" value="1"/>
</dbReference>
<dbReference type="RefSeq" id="WP_149840179.1">
    <property type="nucleotide sequence ID" value="NZ_VUOC01000004.1"/>
</dbReference>
<dbReference type="InterPro" id="IPR000683">
    <property type="entry name" value="Gfo/Idh/MocA-like_OxRdtase_N"/>
</dbReference>
<dbReference type="InterPro" id="IPR036291">
    <property type="entry name" value="NAD(P)-bd_dom_sf"/>
</dbReference>
<evidence type="ECO:0000259" key="2">
    <source>
        <dbReference type="Pfam" id="PF19051"/>
    </source>
</evidence>
<dbReference type="Gene3D" id="3.30.360.10">
    <property type="entry name" value="Dihydrodipicolinate Reductase, domain 2"/>
    <property type="match status" value="1"/>
</dbReference>
<dbReference type="EMBL" id="VUOC01000004">
    <property type="protein sequence ID" value="KAA2239000.1"/>
    <property type="molecule type" value="Genomic_DNA"/>
</dbReference>
<dbReference type="Proteomes" id="UP000324611">
    <property type="component" value="Unassembled WGS sequence"/>
</dbReference>
<dbReference type="PANTHER" id="PTHR43818:SF5">
    <property type="entry name" value="OXIDOREDUCTASE FAMILY PROTEIN"/>
    <property type="match status" value="1"/>
</dbReference>